<dbReference type="Proteomes" id="UP000269721">
    <property type="component" value="Unassembled WGS sequence"/>
</dbReference>
<feature type="compositionally biased region" description="Low complexity" evidence="1">
    <location>
        <begin position="379"/>
        <end position="392"/>
    </location>
</feature>
<gene>
    <name evidence="2" type="ORF">BDK51DRAFT_49367</name>
</gene>
<organism evidence="2 3">
    <name type="scientific">Blyttiomyces helicus</name>
    <dbReference type="NCBI Taxonomy" id="388810"/>
    <lineage>
        <taxon>Eukaryota</taxon>
        <taxon>Fungi</taxon>
        <taxon>Fungi incertae sedis</taxon>
        <taxon>Chytridiomycota</taxon>
        <taxon>Chytridiomycota incertae sedis</taxon>
        <taxon>Chytridiomycetes</taxon>
        <taxon>Chytridiomycetes incertae sedis</taxon>
        <taxon>Blyttiomyces</taxon>
    </lineage>
</organism>
<name>A0A4P9W8N3_9FUNG</name>
<protein>
    <submittedName>
        <fullName evidence="2">Uncharacterized protein</fullName>
    </submittedName>
</protein>
<dbReference type="AlphaFoldDB" id="A0A4P9W8N3"/>
<feature type="compositionally biased region" description="Pro residues" evidence="1">
    <location>
        <begin position="402"/>
        <end position="412"/>
    </location>
</feature>
<feature type="compositionally biased region" description="Low complexity" evidence="1">
    <location>
        <begin position="447"/>
        <end position="476"/>
    </location>
</feature>
<feature type="compositionally biased region" description="Low complexity" evidence="1">
    <location>
        <begin position="202"/>
        <end position="221"/>
    </location>
</feature>
<feature type="compositionally biased region" description="Basic residues" evidence="1">
    <location>
        <begin position="268"/>
        <end position="285"/>
    </location>
</feature>
<feature type="region of interest" description="Disordered" evidence="1">
    <location>
        <begin position="69"/>
        <end position="126"/>
    </location>
</feature>
<feature type="compositionally biased region" description="Pro residues" evidence="1">
    <location>
        <begin position="12"/>
        <end position="25"/>
    </location>
</feature>
<evidence type="ECO:0000313" key="2">
    <source>
        <dbReference type="EMBL" id="RKO86526.1"/>
    </source>
</evidence>
<feature type="compositionally biased region" description="Polar residues" evidence="1">
    <location>
        <begin position="113"/>
        <end position="126"/>
    </location>
</feature>
<feature type="compositionally biased region" description="Basic and acidic residues" evidence="1">
    <location>
        <begin position="323"/>
        <end position="343"/>
    </location>
</feature>
<accession>A0A4P9W8N3</accession>
<evidence type="ECO:0000313" key="3">
    <source>
        <dbReference type="Proteomes" id="UP000269721"/>
    </source>
</evidence>
<feature type="region of interest" description="Disordered" evidence="1">
    <location>
        <begin position="570"/>
        <end position="623"/>
    </location>
</feature>
<proteinExistence type="predicted"/>
<feature type="compositionally biased region" description="Polar residues" evidence="1">
    <location>
        <begin position="222"/>
        <end position="236"/>
    </location>
</feature>
<feature type="compositionally biased region" description="Low complexity" evidence="1">
    <location>
        <begin position="73"/>
        <end position="83"/>
    </location>
</feature>
<feature type="region of interest" description="Disordered" evidence="1">
    <location>
        <begin position="174"/>
        <end position="422"/>
    </location>
</feature>
<keyword evidence="3" id="KW-1185">Reference proteome</keyword>
<feature type="compositionally biased region" description="Low complexity" evidence="1">
    <location>
        <begin position="244"/>
        <end position="267"/>
    </location>
</feature>
<feature type="region of interest" description="Disordered" evidence="1">
    <location>
        <begin position="1"/>
        <end position="27"/>
    </location>
</feature>
<evidence type="ECO:0000256" key="1">
    <source>
        <dbReference type="SAM" id="MobiDB-lite"/>
    </source>
</evidence>
<dbReference type="EMBL" id="KZ998123">
    <property type="protein sequence ID" value="RKO86526.1"/>
    <property type="molecule type" value="Genomic_DNA"/>
</dbReference>
<sequence>MGFFGLGKKSSKPPPPAPKSKPPATPLSLDLFLPSVSTLKDDPPLLDDILGSFDTWLSADQVPNVDIVEQHRAPSSSSGPAPARQNPFLVTPEPERAVPSQTYKVQRLGAAGTTRNDPTPRMTRSASIESIESVSMKDVRRMLTRDQAVRTATGREYSPLSVAPMNLDFVRGTGEVEKQSRSAPLARSKTFNRRAKAGGEGSASSMPASLPAPSVPSPVRSNTTIRGRGQNITRVSSPVRKNVSDSGSESSDSDTPIGLRTGALPRGRAARAARRSATLSKRRSRSCMDAPERAPLTSRASSVPPVPPVPPTVAQLTTVGRASVERSRTSIDRSRTSVDRSRSSLDPSRPQASRIPAVGRSGSTDSGGSAGDKKSNRLSMSSDRSGPGRSSSNIQRTRSIFVPPPQFAPTPATPAVRSSSLPAAPLLGTEFREYRGEESNPSPPESPSSSPSLTPSSSASSSPVAGESAEPAKTAAPEPPLADSMLAAPVLLPLHQQQVLHRTLALQMQLQQQQQMAHFLAFYAAWQTSPLQFHELAPADQVLWWNSFCAHGPGTSFTAGYLAMDPSASAALKSSRSRRREKKKPKEAEGAAEEGPAEVAGDSPATQPGSEDITGRKGPWDGTPVMIRSEEVLSIGTAPPPLIRHADNLCPHPDPVPYSAIAYYNYHQDLIALAYTLNPIPKNAALDPAGKAKVRHEPLNCEYL</sequence>
<reference evidence="3" key="1">
    <citation type="journal article" date="2018" name="Nat. Microbiol.">
        <title>Leveraging single-cell genomics to expand the fungal tree of life.</title>
        <authorList>
            <person name="Ahrendt S.R."/>
            <person name="Quandt C.A."/>
            <person name="Ciobanu D."/>
            <person name="Clum A."/>
            <person name="Salamov A."/>
            <person name="Andreopoulos B."/>
            <person name="Cheng J.F."/>
            <person name="Woyke T."/>
            <person name="Pelin A."/>
            <person name="Henrissat B."/>
            <person name="Reynolds N.K."/>
            <person name="Benny G.L."/>
            <person name="Smith M.E."/>
            <person name="James T.Y."/>
            <person name="Grigoriev I.V."/>
        </authorList>
    </citation>
    <scope>NUCLEOTIDE SEQUENCE [LARGE SCALE GENOMIC DNA]</scope>
</reference>
<feature type="region of interest" description="Disordered" evidence="1">
    <location>
        <begin position="434"/>
        <end position="480"/>
    </location>
</feature>